<organism evidence="2 3">
    <name type="scientific">Terriglobus roseus (strain DSM 18391 / NRRL B-41598 / KBS 63)</name>
    <dbReference type="NCBI Taxonomy" id="926566"/>
    <lineage>
        <taxon>Bacteria</taxon>
        <taxon>Pseudomonadati</taxon>
        <taxon>Acidobacteriota</taxon>
        <taxon>Terriglobia</taxon>
        <taxon>Terriglobales</taxon>
        <taxon>Acidobacteriaceae</taxon>
        <taxon>Terriglobus</taxon>
    </lineage>
</organism>
<protein>
    <submittedName>
        <fullName evidence="2">Uncharacterized protein</fullName>
    </submittedName>
</protein>
<dbReference type="KEGG" id="trs:Terro_2722"/>
<name>I3ZI90_TERRK</name>
<dbReference type="AlphaFoldDB" id="I3ZI90"/>
<evidence type="ECO:0000313" key="3">
    <source>
        <dbReference type="Proteomes" id="UP000006056"/>
    </source>
</evidence>
<dbReference type="EMBL" id="CP003379">
    <property type="protein sequence ID" value="AFL88958.1"/>
    <property type="molecule type" value="Genomic_DNA"/>
</dbReference>
<sequence length="398" mass="42495">MVTREKGVWIAVGTAAALLLAFALWWKFSPQPLPDPVTSNTFSGFDDLQSQLATRVHQYLDPKNSAPDFDVVVSGASMDEGTILRPSTTLAVSYDDCLPTSGKVREFSAPNLFPVYHLTRDVAVKAGFDDSRLAKLNLNVGRSTDVLFSIADVKLRMLDDNAIDTVTGTGACLQDITKSGLVWYVKGYISGKRTFRTAVQNAGSLSEQGGPYKIQVDGSPQNQSLSITDSEGQPFLALISVVPRNRDGKLKTVSSAPAVAADSPKKVEVGITHVLPHSPVSAAPPPVAAPPPLAPTGAAKGRIFVQQDQADAAGAGAVIVEALRRGGYDPISQVEKVPSRKMPSVAQIRYFNDGPDEATARSLQRILVATYPSARIVRVGVPSPQGQFEVWLPRAANH</sequence>
<dbReference type="OrthoDB" id="104470at2"/>
<keyword evidence="1" id="KW-0812">Transmembrane</keyword>
<keyword evidence="3" id="KW-1185">Reference proteome</keyword>
<keyword evidence="1" id="KW-1133">Transmembrane helix</keyword>
<proteinExistence type="predicted"/>
<reference evidence="2 3" key="1">
    <citation type="submission" date="2012-06" db="EMBL/GenBank/DDBJ databases">
        <title>Complete genome of Terriglobus roseus DSM 18391.</title>
        <authorList>
            <consortium name="US DOE Joint Genome Institute (JGI-PGF)"/>
            <person name="Lucas S."/>
            <person name="Copeland A."/>
            <person name="Lapidus A."/>
            <person name="Glavina del Rio T."/>
            <person name="Dalin E."/>
            <person name="Tice H."/>
            <person name="Bruce D."/>
            <person name="Goodwin L."/>
            <person name="Pitluck S."/>
            <person name="Peters L."/>
            <person name="Mikhailova N."/>
            <person name="Munk A.C.C."/>
            <person name="Kyrpides N."/>
            <person name="Mavromatis K."/>
            <person name="Ivanova N."/>
            <person name="Brettin T."/>
            <person name="Detter J.C."/>
            <person name="Han C."/>
            <person name="Larimer F."/>
            <person name="Land M."/>
            <person name="Hauser L."/>
            <person name="Markowitz V."/>
            <person name="Cheng J.-F."/>
            <person name="Hugenholtz P."/>
            <person name="Woyke T."/>
            <person name="Wu D."/>
            <person name="Brambilla E."/>
            <person name="Klenk H.-P."/>
            <person name="Eisen J.A."/>
        </authorList>
    </citation>
    <scope>NUCLEOTIDE SEQUENCE [LARGE SCALE GENOMIC DNA]</scope>
    <source>
        <strain evidence="3">DSM 18391 / NRRL B-41598 / KBS 63</strain>
    </source>
</reference>
<dbReference type="RefSeq" id="WP_014786222.1">
    <property type="nucleotide sequence ID" value="NC_018014.1"/>
</dbReference>
<evidence type="ECO:0000313" key="2">
    <source>
        <dbReference type="EMBL" id="AFL88958.1"/>
    </source>
</evidence>
<feature type="transmembrane region" description="Helical" evidence="1">
    <location>
        <begin position="7"/>
        <end position="26"/>
    </location>
</feature>
<evidence type="ECO:0000256" key="1">
    <source>
        <dbReference type="SAM" id="Phobius"/>
    </source>
</evidence>
<keyword evidence="1" id="KW-0472">Membrane</keyword>
<dbReference type="Proteomes" id="UP000006056">
    <property type="component" value="Chromosome"/>
</dbReference>
<dbReference type="HOGENOM" id="CLU_692479_0_0_0"/>
<accession>I3ZI90</accession>
<gene>
    <name evidence="2" type="ordered locus">Terro_2722</name>
</gene>
<dbReference type="PATRIC" id="fig|926566.3.peg.2704"/>